<feature type="domain" description="N-acetyltransferase" evidence="1">
    <location>
        <begin position="14"/>
        <end position="152"/>
    </location>
</feature>
<dbReference type="InterPro" id="IPR051531">
    <property type="entry name" value="N-acetyltransferase"/>
</dbReference>
<proteinExistence type="predicted"/>
<name>A0A238KL92_9RHOB</name>
<dbReference type="Pfam" id="PF13302">
    <property type="entry name" value="Acetyltransf_3"/>
    <property type="match status" value="1"/>
</dbReference>
<dbReference type="GO" id="GO:0016747">
    <property type="term" value="F:acyltransferase activity, transferring groups other than amino-acyl groups"/>
    <property type="evidence" value="ECO:0007669"/>
    <property type="project" value="InterPro"/>
</dbReference>
<dbReference type="EMBL" id="FXYD01000005">
    <property type="protein sequence ID" value="SMX43575.1"/>
    <property type="molecule type" value="Genomic_DNA"/>
</dbReference>
<dbReference type="AlphaFoldDB" id="A0A238KL92"/>
<protein>
    <recommendedName>
        <fullName evidence="1">N-acetyltransferase domain-containing protein</fullName>
    </recommendedName>
</protein>
<organism evidence="2 3">
    <name type="scientific">Octadecabacter ascidiaceicola</name>
    <dbReference type="NCBI Taxonomy" id="1655543"/>
    <lineage>
        <taxon>Bacteria</taxon>
        <taxon>Pseudomonadati</taxon>
        <taxon>Pseudomonadota</taxon>
        <taxon>Alphaproteobacteria</taxon>
        <taxon>Rhodobacterales</taxon>
        <taxon>Roseobacteraceae</taxon>
        <taxon>Octadecabacter</taxon>
    </lineage>
</organism>
<dbReference type="OrthoDB" id="6293260at2"/>
<evidence type="ECO:0000259" key="1">
    <source>
        <dbReference type="Pfam" id="PF13302"/>
    </source>
</evidence>
<dbReference type="InterPro" id="IPR016181">
    <property type="entry name" value="Acyl_CoA_acyltransferase"/>
</dbReference>
<dbReference type="PANTHER" id="PTHR43792:SF1">
    <property type="entry name" value="N-ACETYLTRANSFERASE DOMAIN-CONTAINING PROTEIN"/>
    <property type="match status" value="1"/>
</dbReference>
<dbReference type="RefSeq" id="WP_093997350.1">
    <property type="nucleotide sequence ID" value="NZ_FXYD01000005.1"/>
</dbReference>
<dbReference type="PANTHER" id="PTHR43792">
    <property type="entry name" value="GNAT FAMILY, PUTATIVE (AFU_ORTHOLOGUE AFUA_3G00765)-RELATED-RELATED"/>
    <property type="match status" value="1"/>
</dbReference>
<dbReference type="Proteomes" id="UP000203464">
    <property type="component" value="Unassembled WGS sequence"/>
</dbReference>
<sequence>MTATFTLPTLETERLVLRLPRMSDMSDYVAYKASERSKFTGGPIEASKSSMYFASIAGQWLLRGYGLFMATTKTDPDVVVGGFGVFHPLMNQEEPEFGWTLYDAVFEGKGYVTEAMRAIIPWSWDVMGVDTAQSHIDEGNEPSVAVAKALGATFDAQQTEIANAPGGELYEDANETCPQVNIWRHHKGALT</sequence>
<dbReference type="SUPFAM" id="SSF55729">
    <property type="entry name" value="Acyl-CoA N-acyltransferases (Nat)"/>
    <property type="match status" value="1"/>
</dbReference>
<evidence type="ECO:0000313" key="3">
    <source>
        <dbReference type="Proteomes" id="UP000203464"/>
    </source>
</evidence>
<evidence type="ECO:0000313" key="2">
    <source>
        <dbReference type="EMBL" id="SMX43575.1"/>
    </source>
</evidence>
<dbReference type="Gene3D" id="3.40.630.30">
    <property type="match status" value="1"/>
</dbReference>
<keyword evidence="3" id="KW-1185">Reference proteome</keyword>
<accession>A0A238KL92</accession>
<reference evidence="3" key="1">
    <citation type="submission" date="2017-05" db="EMBL/GenBank/DDBJ databases">
        <authorList>
            <person name="Rodrigo-Torres L."/>
            <person name="Arahal R. D."/>
            <person name="Lucena T."/>
        </authorList>
    </citation>
    <scope>NUCLEOTIDE SEQUENCE [LARGE SCALE GENOMIC DNA]</scope>
    <source>
        <strain evidence="3">CECT 8868</strain>
    </source>
</reference>
<gene>
    <name evidence="2" type="ORF">OCA8868_02993</name>
</gene>
<dbReference type="InterPro" id="IPR000182">
    <property type="entry name" value="GNAT_dom"/>
</dbReference>